<evidence type="ECO:0000256" key="2">
    <source>
        <dbReference type="ARBA" id="ARBA00022475"/>
    </source>
</evidence>
<protein>
    <submittedName>
        <fullName evidence="11">Uncharacterized protein</fullName>
    </submittedName>
</protein>
<feature type="transmembrane region" description="Helical" evidence="8">
    <location>
        <begin position="289"/>
        <end position="306"/>
    </location>
</feature>
<evidence type="ECO:0000259" key="10">
    <source>
        <dbReference type="Pfam" id="PF23158"/>
    </source>
</evidence>
<dbReference type="InterPro" id="IPR050297">
    <property type="entry name" value="LipidA_mod_glycosyltrf_83"/>
</dbReference>
<evidence type="ECO:0000256" key="6">
    <source>
        <dbReference type="ARBA" id="ARBA00022989"/>
    </source>
</evidence>
<proteinExistence type="predicted"/>
<dbReference type="PANTHER" id="PTHR33908">
    <property type="entry name" value="MANNOSYLTRANSFERASE YKCB-RELATED"/>
    <property type="match status" value="1"/>
</dbReference>
<evidence type="ECO:0000256" key="4">
    <source>
        <dbReference type="ARBA" id="ARBA00022679"/>
    </source>
</evidence>
<dbReference type="PANTHER" id="PTHR33908:SF11">
    <property type="entry name" value="MEMBRANE PROTEIN"/>
    <property type="match status" value="1"/>
</dbReference>
<evidence type="ECO:0000256" key="1">
    <source>
        <dbReference type="ARBA" id="ARBA00004651"/>
    </source>
</evidence>
<evidence type="ECO:0000256" key="8">
    <source>
        <dbReference type="SAM" id="Phobius"/>
    </source>
</evidence>
<dbReference type="GO" id="GO:0016763">
    <property type="term" value="F:pentosyltransferase activity"/>
    <property type="evidence" value="ECO:0007669"/>
    <property type="project" value="TreeGrafter"/>
</dbReference>
<evidence type="ECO:0000256" key="3">
    <source>
        <dbReference type="ARBA" id="ARBA00022676"/>
    </source>
</evidence>
<dbReference type="GO" id="GO:0008610">
    <property type="term" value="P:lipid biosynthetic process"/>
    <property type="evidence" value="ECO:0007669"/>
    <property type="project" value="UniProtKB-ARBA"/>
</dbReference>
<feature type="transmembrane region" description="Helical" evidence="8">
    <location>
        <begin position="312"/>
        <end position="328"/>
    </location>
</feature>
<gene>
    <name evidence="11" type="ORF">MNBD_NITROSPINAE02-1401</name>
</gene>
<feature type="transmembrane region" description="Helical" evidence="8">
    <location>
        <begin position="49"/>
        <end position="70"/>
    </location>
</feature>
<feature type="transmembrane region" description="Helical" evidence="8">
    <location>
        <begin position="82"/>
        <end position="103"/>
    </location>
</feature>
<dbReference type="InterPro" id="IPR055483">
    <property type="entry name" value="DUF7055"/>
</dbReference>
<dbReference type="EMBL" id="UOGE01000074">
    <property type="protein sequence ID" value="VAX22348.1"/>
    <property type="molecule type" value="Genomic_DNA"/>
</dbReference>
<evidence type="ECO:0000259" key="9">
    <source>
        <dbReference type="Pfam" id="PF23157"/>
    </source>
</evidence>
<organism evidence="11">
    <name type="scientific">hydrothermal vent metagenome</name>
    <dbReference type="NCBI Taxonomy" id="652676"/>
    <lineage>
        <taxon>unclassified sequences</taxon>
        <taxon>metagenomes</taxon>
        <taxon>ecological metagenomes</taxon>
    </lineage>
</organism>
<keyword evidence="5 8" id="KW-0812">Transmembrane</keyword>
<dbReference type="Pfam" id="PF23157">
    <property type="entry name" value="DUF7055"/>
    <property type="match status" value="1"/>
</dbReference>
<dbReference type="GO" id="GO:0005886">
    <property type="term" value="C:plasma membrane"/>
    <property type="evidence" value="ECO:0007669"/>
    <property type="project" value="UniProtKB-SubCell"/>
</dbReference>
<evidence type="ECO:0000256" key="7">
    <source>
        <dbReference type="ARBA" id="ARBA00023136"/>
    </source>
</evidence>
<feature type="transmembrane region" description="Helical" evidence="8">
    <location>
        <begin position="203"/>
        <end position="224"/>
    </location>
</feature>
<feature type="transmembrane region" description="Helical" evidence="8">
    <location>
        <begin position="263"/>
        <end position="282"/>
    </location>
</feature>
<name>A0A3B1CEI0_9ZZZZ</name>
<keyword evidence="3" id="KW-0328">Glycosyltransferase</keyword>
<dbReference type="Pfam" id="PF23158">
    <property type="entry name" value="DUF7056"/>
    <property type="match status" value="1"/>
</dbReference>
<dbReference type="AlphaFoldDB" id="A0A3B1CEI0"/>
<feature type="transmembrane region" description="Helical" evidence="8">
    <location>
        <begin position="140"/>
        <end position="156"/>
    </location>
</feature>
<evidence type="ECO:0000313" key="11">
    <source>
        <dbReference type="EMBL" id="VAX22348.1"/>
    </source>
</evidence>
<keyword evidence="7 8" id="KW-0472">Membrane</keyword>
<feature type="domain" description="DUF7055" evidence="9">
    <location>
        <begin position="472"/>
        <end position="535"/>
    </location>
</feature>
<accession>A0A3B1CEI0</accession>
<sequence length="560" mass="62707">MASDNRVSAIFRIGASAFIALKVITLALLAHNTLYVMDEFQQGGYAKHIAAGFYQAFYPLKTILFAYFYWPAYELGETSAQAMLIARYQTALLAVAILGLVYLVSRNMGRDKVEALFAVCVTLAFSTFMERVFRVRSEPLALFFAMTVLWLLTLEKKTRWKVLWAGALSGAAFLTTQKAVYFNVAFGLAIIGEGAIRKAYKDAIVRSAIYTSGWLAAVAVYSIYFRGAEFADVIRRIFTAPMRLAAHGGEYYPNLAEFIYQTLYRNVLPYGLCFAGVAIAFAKRKSLTPSGWTALIATTVITVLVFRHNQPWPYVFIMAIPFLALFSAEAPKALIDIRPNVMRWVFVALLVVLYFSFERNIGYFGNSNVAQNRVSMEAESLLGPDDYYCDGVGMLVKKRFTAGAWWDARAIKGIADDATRGDFSKIEKVFSFEPKVWVLNYRVQKLMSLLRPYLEKSYVRIYPNALVSGASLASGKETIFVNRWKGAYRLYSANGEKVISPVYIDGELVEGPFLLEVGERTLRLGGGAGGLYLLPEDIGGRFTIPPGSRPFYLFPKVYNY</sequence>
<feature type="domain" description="DUF7056" evidence="10">
    <location>
        <begin position="433"/>
        <end position="466"/>
    </location>
</feature>
<feature type="transmembrane region" description="Helical" evidence="8">
    <location>
        <begin position="162"/>
        <end position="191"/>
    </location>
</feature>
<reference evidence="11" key="1">
    <citation type="submission" date="2018-06" db="EMBL/GenBank/DDBJ databases">
        <authorList>
            <person name="Zhirakovskaya E."/>
        </authorList>
    </citation>
    <scope>NUCLEOTIDE SEQUENCE</scope>
</reference>
<evidence type="ECO:0000256" key="5">
    <source>
        <dbReference type="ARBA" id="ARBA00022692"/>
    </source>
</evidence>
<keyword evidence="2" id="KW-1003">Cell membrane</keyword>
<comment type="subcellular location">
    <subcellularLocation>
        <location evidence="1">Cell membrane</location>
        <topology evidence="1">Multi-pass membrane protein</topology>
    </subcellularLocation>
</comment>
<feature type="transmembrane region" description="Helical" evidence="8">
    <location>
        <begin position="340"/>
        <end position="357"/>
    </location>
</feature>
<dbReference type="InterPro" id="IPR055484">
    <property type="entry name" value="DUF7056"/>
</dbReference>
<keyword evidence="4" id="KW-0808">Transferase</keyword>
<keyword evidence="6 8" id="KW-1133">Transmembrane helix</keyword>
<feature type="transmembrane region" description="Helical" evidence="8">
    <location>
        <begin position="9"/>
        <end position="29"/>
    </location>
</feature>